<organism evidence="1 2">
    <name type="scientific">Balaenoptera physalus</name>
    <name type="common">Fin whale</name>
    <name type="synonym">Balaena physalus</name>
    <dbReference type="NCBI Taxonomy" id="9770"/>
    <lineage>
        <taxon>Eukaryota</taxon>
        <taxon>Metazoa</taxon>
        <taxon>Chordata</taxon>
        <taxon>Craniata</taxon>
        <taxon>Vertebrata</taxon>
        <taxon>Euteleostomi</taxon>
        <taxon>Mammalia</taxon>
        <taxon>Eutheria</taxon>
        <taxon>Laurasiatheria</taxon>
        <taxon>Artiodactyla</taxon>
        <taxon>Whippomorpha</taxon>
        <taxon>Cetacea</taxon>
        <taxon>Mysticeti</taxon>
        <taxon>Balaenopteridae</taxon>
        <taxon>Balaenoptera</taxon>
    </lineage>
</organism>
<dbReference type="EMBL" id="SGJD01000679">
    <property type="protein sequence ID" value="KAB0403989.1"/>
    <property type="molecule type" value="Genomic_DNA"/>
</dbReference>
<dbReference type="GO" id="GO:0019433">
    <property type="term" value="P:triglyceride catabolic process"/>
    <property type="evidence" value="ECO:0007669"/>
    <property type="project" value="TreeGrafter"/>
</dbReference>
<accession>A0A6A1QBC9</accession>
<dbReference type="AlphaFoldDB" id="A0A6A1QBC9"/>
<evidence type="ECO:0000313" key="2">
    <source>
        <dbReference type="Proteomes" id="UP000437017"/>
    </source>
</evidence>
<reference evidence="1 2" key="1">
    <citation type="journal article" date="2019" name="PLoS ONE">
        <title>Genomic analyses reveal an absence of contemporary introgressive admixture between fin whales and blue whales, despite known hybrids.</title>
        <authorList>
            <person name="Westbury M.V."/>
            <person name="Petersen B."/>
            <person name="Lorenzen E.D."/>
        </authorList>
    </citation>
    <scope>NUCLEOTIDE SEQUENCE [LARGE SCALE GENOMIC DNA]</scope>
    <source>
        <strain evidence="1">FinWhale-01</strain>
    </source>
</reference>
<dbReference type="InterPro" id="IPR033562">
    <property type="entry name" value="PLPL"/>
</dbReference>
<dbReference type="GO" id="GO:0055088">
    <property type="term" value="P:lipid homeostasis"/>
    <property type="evidence" value="ECO:0007669"/>
    <property type="project" value="TreeGrafter"/>
</dbReference>
<dbReference type="GO" id="GO:0016020">
    <property type="term" value="C:membrane"/>
    <property type="evidence" value="ECO:0007669"/>
    <property type="project" value="TreeGrafter"/>
</dbReference>
<dbReference type="PANTHER" id="PTHR12406">
    <property type="entry name" value="CALCIUM-INDEPENDENT PHOSPHOLIPASE A2 IPLA2 -RELATED"/>
    <property type="match status" value="1"/>
</dbReference>
<dbReference type="PANTHER" id="PTHR12406:SF7">
    <property type="entry name" value="PATATIN-LIKE PHOSPHOLIPASE DOMAIN-CONTAINING PROTEIN 4"/>
    <property type="match status" value="1"/>
</dbReference>
<comment type="caution">
    <text evidence="1">The sequence shown here is derived from an EMBL/GenBank/DDBJ whole genome shotgun (WGS) entry which is preliminary data.</text>
</comment>
<proteinExistence type="predicted"/>
<sequence>MELILPCNAHELTHHRLNVSITNTKTRENYLVSSFPSRGDLVKKWVDGGFTICLPILSIGQTVTIPPFSG</sequence>
<dbReference type="GO" id="GO:0004806">
    <property type="term" value="F:triacylglycerol lipase activity"/>
    <property type="evidence" value="ECO:0007669"/>
    <property type="project" value="TreeGrafter"/>
</dbReference>
<evidence type="ECO:0000313" key="1">
    <source>
        <dbReference type="EMBL" id="KAB0403989.1"/>
    </source>
</evidence>
<dbReference type="GO" id="GO:0005737">
    <property type="term" value="C:cytoplasm"/>
    <property type="evidence" value="ECO:0007669"/>
    <property type="project" value="TreeGrafter"/>
</dbReference>
<gene>
    <name evidence="1" type="ORF">E2I00_008279</name>
</gene>
<protein>
    <submittedName>
        <fullName evidence="1">Uncharacterized protein</fullName>
    </submittedName>
</protein>
<dbReference type="Proteomes" id="UP000437017">
    <property type="component" value="Unassembled WGS sequence"/>
</dbReference>
<name>A0A6A1QBC9_BALPH</name>
<keyword evidence="2" id="KW-1185">Reference proteome</keyword>
<dbReference type="GO" id="GO:0005811">
    <property type="term" value="C:lipid droplet"/>
    <property type="evidence" value="ECO:0007669"/>
    <property type="project" value="TreeGrafter"/>
</dbReference>